<dbReference type="EMBL" id="VLLC01000011">
    <property type="protein sequence ID" value="TWI72229.1"/>
    <property type="molecule type" value="Genomic_DNA"/>
</dbReference>
<dbReference type="Proteomes" id="UP000318307">
    <property type="component" value="Unassembled WGS sequence"/>
</dbReference>
<proteinExistence type="predicted"/>
<accession>A0A562RT36</accession>
<sequence>MKKMNHGRHRKHGMEMVFGHEKHEKVWEGVENGIEHEILDLIGNI</sequence>
<evidence type="ECO:0000313" key="2">
    <source>
        <dbReference type="Proteomes" id="UP000318307"/>
    </source>
</evidence>
<keyword evidence="2" id="KW-1185">Reference proteome</keyword>
<gene>
    <name evidence="1" type="ORF">LZ24_01635</name>
</gene>
<comment type="caution">
    <text evidence="1">The sequence shown here is derived from an EMBL/GenBank/DDBJ whole genome shotgun (WGS) entry which is preliminary data.</text>
</comment>
<organism evidence="1 2">
    <name type="scientific">Desulfobotulus alkaliphilus</name>
    <dbReference type="NCBI Taxonomy" id="622671"/>
    <lineage>
        <taxon>Bacteria</taxon>
        <taxon>Pseudomonadati</taxon>
        <taxon>Thermodesulfobacteriota</taxon>
        <taxon>Desulfobacteria</taxon>
        <taxon>Desulfobacterales</taxon>
        <taxon>Desulfobacteraceae</taxon>
        <taxon>Desulfobotulus</taxon>
    </lineage>
</organism>
<name>A0A562RT36_9BACT</name>
<reference evidence="1 2" key="1">
    <citation type="submission" date="2019-07" db="EMBL/GenBank/DDBJ databases">
        <title>Genome sequencing of 100 strains of the haloalkaliphilic chemolithoautotrophic sulfur-oxidizing bacterium Thioalkalivibrio.</title>
        <authorList>
            <person name="Muyzer G."/>
        </authorList>
    </citation>
    <scope>NUCLEOTIDE SEQUENCE [LARGE SCALE GENOMIC DNA]</scope>
    <source>
        <strain evidence="1 2">ASO4-4</strain>
    </source>
</reference>
<protein>
    <submittedName>
        <fullName evidence="1">Uncharacterized protein</fullName>
    </submittedName>
</protein>
<dbReference type="RefSeq" id="WP_186443002.1">
    <property type="nucleotide sequence ID" value="NZ_VLLC01000011.1"/>
</dbReference>
<dbReference type="AlphaFoldDB" id="A0A562RT36"/>
<evidence type="ECO:0000313" key="1">
    <source>
        <dbReference type="EMBL" id="TWI72229.1"/>
    </source>
</evidence>